<dbReference type="FunFam" id="2.40.30.10:FF:000013">
    <property type="entry name" value="eukaryotic translation initiation factor 5B"/>
    <property type="match status" value="1"/>
</dbReference>
<dbReference type="Gene3D" id="3.40.50.300">
    <property type="entry name" value="P-loop containing nucleotide triphosphate hydrolases"/>
    <property type="match status" value="1"/>
</dbReference>
<dbReference type="SUPFAM" id="SSF50447">
    <property type="entry name" value="Translation proteins"/>
    <property type="match status" value="1"/>
</dbReference>
<dbReference type="GO" id="GO:0005525">
    <property type="term" value="F:GTP binding"/>
    <property type="evidence" value="ECO:0007669"/>
    <property type="project" value="UniProtKB-KW"/>
</dbReference>
<evidence type="ECO:0000256" key="12">
    <source>
        <dbReference type="ARBA" id="ARBA00032478"/>
    </source>
</evidence>
<dbReference type="VEuPathDB" id="MicrosporidiaDB:Eint_090060"/>
<dbReference type="PROSITE" id="PS51722">
    <property type="entry name" value="G_TR_2"/>
    <property type="match status" value="1"/>
</dbReference>
<comment type="similarity">
    <text evidence="2">Belongs to the TRAFAC class translation factor GTPase superfamily. Classic translation factor GTPase family. IF-2 subfamily.</text>
</comment>
<evidence type="ECO:0000256" key="9">
    <source>
        <dbReference type="ARBA" id="ARBA00022801"/>
    </source>
</evidence>
<dbReference type="GeneID" id="9698326"/>
<dbReference type="Pfam" id="PF00009">
    <property type="entry name" value="GTP_EFTU"/>
    <property type="match status" value="1"/>
</dbReference>
<dbReference type="EMBL" id="CP001950">
    <property type="protein sequence ID" value="ADM12136.2"/>
    <property type="molecule type" value="Genomic_DNA"/>
</dbReference>
<reference evidence="15 16" key="1">
    <citation type="journal article" date="2010" name="Nat. Commun.">
        <title>The complete sequence of the smallest known nuclear genome from the microsporidian Encephalitozoon intestinalis.</title>
        <authorList>
            <person name="Corradi N."/>
            <person name="Pombert J.-F."/>
            <person name="Farinelli L."/>
            <person name="Didier E.S."/>
            <person name="Keeling P.J."/>
        </authorList>
    </citation>
    <scope>NUCLEOTIDE SEQUENCE [LARGE SCALE GENOMIC DNA]</scope>
    <source>
        <strain evidence="15 16">ATCC 50506</strain>
    </source>
</reference>
<name>E0S919_ENCIT</name>
<accession>E0S919</accession>
<comment type="subcellular location">
    <subcellularLocation>
        <location evidence="1">Cytoplasm</location>
    </subcellularLocation>
</comment>
<evidence type="ECO:0000256" key="4">
    <source>
        <dbReference type="ARBA" id="ARBA00013824"/>
    </source>
</evidence>
<dbReference type="AlphaFoldDB" id="E0S919"/>
<evidence type="ECO:0000256" key="2">
    <source>
        <dbReference type="ARBA" id="ARBA00007733"/>
    </source>
</evidence>
<evidence type="ECO:0000256" key="13">
    <source>
        <dbReference type="SAM" id="MobiDB-lite"/>
    </source>
</evidence>
<organism evidence="15 16">
    <name type="scientific">Encephalitozoon intestinalis (strain ATCC 50506)</name>
    <name type="common">Microsporidian parasite</name>
    <name type="synonym">Septata intestinalis</name>
    <dbReference type="NCBI Taxonomy" id="876142"/>
    <lineage>
        <taxon>Eukaryota</taxon>
        <taxon>Fungi</taxon>
        <taxon>Fungi incertae sedis</taxon>
        <taxon>Microsporidia</taxon>
        <taxon>Unikaryonidae</taxon>
        <taxon>Encephalitozoon</taxon>
    </lineage>
</organism>
<dbReference type="GO" id="GO:0005739">
    <property type="term" value="C:mitochondrion"/>
    <property type="evidence" value="ECO:0007669"/>
    <property type="project" value="TreeGrafter"/>
</dbReference>
<dbReference type="CDD" id="cd16266">
    <property type="entry name" value="IF2_aeIF5B_IV"/>
    <property type="match status" value="1"/>
</dbReference>
<dbReference type="FunFam" id="3.40.50.10050:FF:000002">
    <property type="entry name" value="Eukaryotic translation initiation factor 5B"/>
    <property type="match status" value="1"/>
</dbReference>
<dbReference type="GO" id="GO:0003743">
    <property type="term" value="F:translation initiation factor activity"/>
    <property type="evidence" value="ECO:0007669"/>
    <property type="project" value="UniProtKB-KW"/>
</dbReference>
<reference evidence="15 16" key="2">
    <citation type="journal article" date="2012" name="Proc. Natl. Acad. Sci. U.S.A.">
        <title>Gain and loss of multiple functionally related, horizontally transferred genes in the reduced genomes of two microsporidian parasites.</title>
        <authorList>
            <person name="Pombert J.-F."/>
            <person name="Selman M."/>
            <person name="Burki F."/>
            <person name="Bardell F.T."/>
            <person name="Farinelli L."/>
            <person name="Solter L.F."/>
            <person name="Whitman D.W."/>
            <person name="Weiss L.M."/>
            <person name="Corradi N."/>
            <person name="Keeling P.J."/>
        </authorList>
    </citation>
    <scope>NUCLEOTIDE SEQUENCE [LARGE SCALE GENOMIC DNA]</scope>
    <source>
        <strain evidence="15 16">ATCC 50506</strain>
    </source>
</reference>
<keyword evidence="8" id="KW-0547">Nucleotide-binding</keyword>
<evidence type="ECO:0000256" key="11">
    <source>
        <dbReference type="ARBA" id="ARBA00023134"/>
    </source>
</evidence>
<dbReference type="Pfam" id="PF11987">
    <property type="entry name" value="IF-2"/>
    <property type="match status" value="1"/>
</dbReference>
<dbReference type="NCBIfam" id="NF003078">
    <property type="entry name" value="PRK04004.1"/>
    <property type="match status" value="1"/>
</dbReference>
<keyword evidence="6 15" id="KW-0396">Initiation factor</keyword>
<dbReference type="RefSeq" id="XP_003073496.2">
    <property type="nucleotide sequence ID" value="XM_003073450.2"/>
</dbReference>
<evidence type="ECO:0000256" key="6">
    <source>
        <dbReference type="ARBA" id="ARBA00022540"/>
    </source>
</evidence>
<dbReference type="HOGENOM" id="CLU_002656_3_3_1"/>
<dbReference type="Pfam" id="PF14578">
    <property type="entry name" value="GTP_EFTU_D4"/>
    <property type="match status" value="1"/>
</dbReference>
<dbReference type="InterPro" id="IPR015760">
    <property type="entry name" value="TIF_IF2"/>
</dbReference>
<dbReference type="SUPFAM" id="SSF52540">
    <property type="entry name" value="P-loop containing nucleoside triphosphate hydrolases"/>
    <property type="match status" value="1"/>
</dbReference>
<evidence type="ECO:0000256" key="5">
    <source>
        <dbReference type="ARBA" id="ARBA00022490"/>
    </source>
</evidence>
<dbReference type="InterPro" id="IPR000795">
    <property type="entry name" value="T_Tr_GTP-bd_dom"/>
</dbReference>
<evidence type="ECO:0000256" key="8">
    <source>
        <dbReference type="ARBA" id="ARBA00022741"/>
    </source>
</evidence>
<dbReference type="Proteomes" id="UP000002313">
    <property type="component" value="Chromosome IX"/>
</dbReference>
<dbReference type="InterPro" id="IPR036925">
    <property type="entry name" value="TIF_IF2_dom3_sf"/>
</dbReference>
<feature type="compositionally biased region" description="Basic and acidic residues" evidence="13">
    <location>
        <begin position="1"/>
        <end position="10"/>
    </location>
</feature>
<dbReference type="CDD" id="cd01887">
    <property type="entry name" value="IF2_eIF5B"/>
    <property type="match status" value="1"/>
</dbReference>
<dbReference type="GO" id="GO:0003924">
    <property type="term" value="F:GTPase activity"/>
    <property type="evidence" value="ECO:0007669"/>
    <property type="project" value="InterPro"/>
</dbReference>
<proteinExistence type="inferred from homology"/>
<dbReference type="OrthoDB" id="4928at2759"/>
<dbReference type="InterPro" id="IPR009000">
    <property type="entry name" value="Transl_B-barrel_sf"/>
</dbReference>
<dbReference type="Gene3D" id="2.40.30.10">
    <property type="entry name" value="Translation factors"/>
    <property type="match status" value="2"/>
</dbReference>
<evidence type="ECO:0000256" key="3">
    <source>
        <dbReference type="ARBA" id="ARBA00011986"/>
    </source>
</evidence>
<dbReference type="CDD" id="cd03703">
    <property type="entry name" value="aeIF5B_II"/>
    <property type="match status" value="1"/>
</dbReference>
<feature type="domain" description="Tr-type G" evidence="14">
    <location>
        <begin position="72"/>
        <end position="286"/>
    </location>
</feature>
<evidence type="ECO:0000256" key="7">
    <source>
        <dbReference type="ARBA" id="ARBA00022723"/>
    </source>
</evidence>
<dbReference type="InterPro" id="IPR005225">
    <property type="entry name" value="Small_GTP-bd"/>
</dbReference>
<evidence type="ECO:0000256" key="10">
    <source>
        <dbReference type="ARBA" id="ARBA00022917"/>
    </source>
</evidence>
<protein>
    <recommendedName>
        <fullName evidence="4">Eukaryotic translation initiation factor 5B</fullName>
        <ecNumber evidence="3">3.6.5.3</ecNumber>
    </recommendedName>
    <alternativeName>
        <fullName evidence="12">Translation initiation factor IF-2</fullName>
    </alternativeName>
</protein>
<keyword evidence="9" id="KW-0378">Hydrolase</keyword>
<dbReference type="GO" id="GO:0046872">
    <property type="term" value="F:metal ion binding"/>
    <property type="evidence" value="ECO:0007669"/>
    <property type="project" value="UniProtKB-KW"/>
</dbReference>
<dbReference type="PRINTS" id="PR00315">
    <property type="entry name" value="ELONGATNFCT"/>
</dbReference>
<dbReference type="InterPro" id="IPR023115">
    <property type="entry name" value="TIF_IF2_dom3"/>
</dbReference>
<keyword evidence="7" id="KW-0479">Metal-binding</keyword>
<dbReference type="NCBIfam" id="TIGR00231">
    <property type="entry name" value="small_GTP"/>
    <property type="match status" value="1"/>
</dbReference>
<evidence type="ECO:0000313" key="15">
    <source>
        <dbReference type="EMBL" id="ADM12136.2"/>
    </source>
</evidence>
<keyword evidence="16" id="KW-1185">Reference proteome</keyword>
<feature type="region of interest" description="Disordered" evidence="13">
    <location>
        <begin position="1"/>
        <end position="68"/>
    </location>
</feature>
<keyword evidence="5" id="KW-0963">Cytoplasm</keyword>
<dbReference type="SUPFAM" id="SSF52156">
    <property type="entry name" value="Initiation factor IF2/eIF5b, domain 3"/>
    <property type="match status" value="1"/>
</dbReference>
<evidence type="ECO:0000259" key="14">
    <source>
        <dbReference type="PROSITE" id="PS51722"/>
    </source>
</evidence>
<feature type="compositionally biased region" description="Basic and acidic residues" evidence="13">
    <location>
        <begin position="19"/>
        <end position="60"/>
    </location>
</feature>
<dbReference type="KEGG" id="ein:Eint_090060"/>
<keyword evidence="11" id="KW-0342">GTP-binding</keyword>
<evidence type="ECO:0000313" key="16">
    <source>
        <dbReference type="Proteomes" id="UP000002313"/>
    </source>
</evidence>
<keyword evidence="10" id="KW-0648">Protein biosynthesis</keyword>
<dbReference type="PANTHER" id="PTHR43381:SF4">
    <property type="entry name" value="EUKARYOTIC TRANSLATION INITIATION FACTOR 5B"/>
    <property type="match status" value="1"/>
</dbReference>
<dbReference type="PANTHER" id="PTHR43381">
    <property type="entry name" value="TRANSLATION INITIATION FACTOR IF-2-RELATED"/>
    <property type="match status" value="1"/>
</dbReference>
<sequence length="672" mass="74754">MGKKNRKDDDYLNTLLGPTDKKSKEGCKDKEDLEEIDKSLEKMKMNGENERNLKSAKETVEANTTNGENSEFKSPICCILGHVDTGKTKLLDKLRESNVQGEEAGGITQQIGATFFPVSELFKKCGRKESKLPGILVIDTPGHESFANLRTRGSSLCNLAILVVDIVHGLEAQTLESIELLKKRKTPFVVALNKVDRLYGWKSTSFGEIKTTLKKQSKPTIDDFKRRVNNTVLAFAEIGLNVKLFYENTNQKRFVSLVPTSAVSGEGIPDLVSLILELSEKYMGSKMKIKDEVECTVLEVKSVEGFGVTLDAILSNGVLKEGDKIGVCGFHEPIVTTIKALLMPQPLKELRVKNQYVMVKEVRASLGIKIAAGGLEKAIAGSRVLVIKNNEEEVKNTLAADLESVFSSIELHQEGVHVVSSTLGSLEALVSFLKASNVLISGVSIGTVKKKDMIIVASMVKKQKKYAAILCFDVVLDKEMKDMASSMGVRIFEAKIIYHLLDSYLRFVNEEKEKDKKIHMEQAIFPVELSIVPKCIFNSRSPLVIGVHVKEGILKIGTPLCVFKESETVKLGIVTSIENNKEAVQEAPKGLKVAIKIEAKPNIPPRMFGRHFEQSDILYSVLTKESINVLKKHFSDELTEDLTDLLNRLENKFGIFYLLFHSINTSLFYLFY</sequence>
<dbReference type="Gene3D" id="3.40.50.10050">
    <property type="entry name" value="Translation initiation factor IF- 2, domain 3"/>
    <property type="match status" value="1"/>
</dbReference>
<dbReference type="InterPro" id="IPR029459">
    <property type="entry name" value="EFTU-type"/>
</dbReference>
<gene>
    <name evidence="15" type="ORF">Eint_090060</name>
</gene>
<dbReference type="FunFam" id="3.40.50.300:FF:000112">
    <property type="entry name" value="Eukaryotic translation initiation factor 5B"/>
    <property type="match status" value="1"/>
</dbReference>
<dbReference type="EC" id="3.6.5.3" evidence="3"/>
<dbReference type="InterPro" id="IPR027417">
    <property type="entry name" value="P-loop_NTPase"/>
</dbReference>
<evidence type="ECO:0000256" key="1">
    <source>
        <dbReference type="ARBA" id="ARBA00004496"/>
    </source>
</evidence>